<evidence type="ECO:0000313" key="4">
    <source>
        <dbReference type="Proteomes" id="UP000823912"/>
    </source>
</evidence>
<dbReference type="Proteomes" id="UP000823912">
    <property type="component" value="Unassembled WGS sequence"/>
</dbReference>
<sequence length="256" mass="28292">MIAIDGYDINYKITGDGSETVVILQGWGTTLEVYDSIVRVLAPVYRVVQLDLPGFGGSSEPREPWDVSAYCRFFEKFMAALHIERAHLIGHSYGGRMIIRLAAEGCSFGIGKILLVDAAGIVPRKSFATRAKIRVFKMGKWILTRPFVYGLIPETVDGWMSQQGSADYRSATPMMRQCLVRAVNEDLSHLLPDIKNETLLVWGTADTATPLADGKLMEEKIPGAALVTIEGAGHYSFLEQPQLFAGLLRSYFQIEG</sequence>
<reference evidence="3" key="1">
    <citation type="submission" date="2020-10" db="EMBL/GenBank/DDBJ databases">
        <authorList>
            <person name="Gilroy R."/>
        </authorList>
    </citation>
    <scope>NUCLEOTIDE SEQUENCE</scope>
    <source>
        <strain evidence="3">ChiSjej5B23-6657</strain>
    </source>
</reference>
<dbReference type="PANTHER" id="PTHR43798:SF31">
    <property type="entry name" value="AB HYDROLASE SUPERFAMILY PROTEIN YCLE"/>
    <property type="match status" value="1"/>
</dbReference>
<dbReference type="InterPro" id="IPR000073">
    <property type="entry name" value="AB_hydrolase_1"/>
</dbReference>
<dbReference type="GO" id="GO:0016787">
    <property type="term" value="F:hydrolase activity"/>
    <property type="evidence" value="ECO:0007669"/>
    <property type="project" value="UniProtKB-KW"/>
</dbReference>
<dbReference type="EMBL" id="DVHM01000048">
    <property type="protein sequence ID" value="HIR70251.1"/>
    <property type="molecule type" value="Genomic_DNA"/>
</dbReference>
<reference evidence="3" key="2">
    <citation type="journal article" date="2021" name="PeerJ">
        <title>Extensive microbial diversity within the chicken gut microbiome revealed by metagenomics and culture.</title>
        <authorList>
            <person name="Gilroy R."/>
            <person name="Ravi A."/>
            <person name="Getino M."/>
            <person name="Pursley I."/>
            <person name="Horton D.L."/>
            <person name="Alikhan N.F."/>
            <person name="Baker D."/>
            <person name="Gharbi K."/>
            <person name="Hall N."/>
            <person name="Watson M."/>
            <person name="Adriaenssens E.M."/>
            <person name="Foster-Nyarko E."/>
            <person name="Jarju S."/>
            <person name="Secka A."/>
            <person name="Antonio M."/>
            <person name="Oren A."/>
            <person name="Chaudhuri R.R."/>
            <person name="La Ragione R."/>
            <person name="Hildebrand F."/>
            <person name="Pallen M.J."/>
        </authorList>
    </citation>
    <scope>NUCLEOTIDE SEQUENCE</scope>
    <source>
        <strain evidence="3">ChiSjej5B23-6657</strain>
    </source>
</reference>
<evidence type="ECO:0000256" key="1">
    <source>
        <dbReference type="ARBA" id="ARBA00022801"/>
    </source>
</evidence>
<dbReference type="Pfam" id="PF12697">
    <property type="entry name" value="Abhydrolase_6"/>
    <property type="match status" value="1"/>
</dbReference>
<accession>A0A9D1E941</accession>
<protein>
    <submittedName>
        <fullName evidence="3">Alpha/beta hydrolase</fullName>
    </submittedName>
</protein>
<keyword evidence="1 3" id="KW-0378">Hydrolase</keyword>
<proteinExistence type="predicted"/>
<dbReference type="SUPFAM" id="SSF53474">
    <property type="entry name" value="alpha/beta-Hydrolases"/>
    <property type="match status" value="1"/>
</dbReference>
<dbReference type="PANTHER" id="PTHR43798">
    <property type="entry name" value="MONOACYLGLYCEROL LIPASE"/>
    <property type="match status" value="1"/>
</dbReference>
<organism evidence="3 4">
    <name type="scientific">Candidatus Pullilachnospira gallistercoris</name>
    <dbReference type="NCBI Taxonomy" id="2840911"/>
    <lineage>
        <taxon>Bacteria</taxon>
        <taxon>Bacillati</taxon>
        <taxon>Bacillota</taxon>
        <taxon>Clostridia</taxon>
        <taxon>Lachnospirales</taxon>
        <taxon>Lachnospiraceae</taxon>
        <taxon>Lachnospiraceae incertae sedis</taxon>
        <taxon>Candidatus Pullilachnospira</taxon>
    </lineage>
</organism>
<dbReference type="PRINTS" id="PR00111">
    <property type="entry name" value="ABHYDROLASE"/>
</dbReference>
<evidence type="ECO:0000313" key="3">
    <source>
        <dbReference type="EMBL" id="HIR70251.1"/>
    </source>
</evidence>
<evidence type="ECO:0000259" key="2">
    <source>
        <dbReference type="Pfam" id="PF12697"/>
    </source>
</evidence>
<dbReference type="AlphaFoldDB" id="A0A9D1E941"/>
<dbReference type="GO" id="GO:0016020">
    <property type="term" value="C:membrane"/>
    <property type="evidence" value="ECO:0007669"/>
    <property type="project" value="TreeGrafter"/>
</dbReference>
<name>A0A9D1E941_9FIRM</name>
<comment type="caution">
    <text evidence="3">The sequence shown here is derived from an EMBL/GenBank/DDBJ whole genome shotgun (WGS) entry which is preliminary data.</text>
</comment>
<feature type="domain" description="AB hydrolase-1" evidence="2">
    <location>
        <begin position="21"/>
        <end position="245"/>
    </location>
</feature>
<dbReference type="InterPro" id="IPR050266">
    <property type="entry name" value="AB_hydrolase_sf"/>
</dbReference>
<dbReference type="InterPro" id="IPR029058">
    <property type="entry name" value="AB_hydrolase_fold"/>
</dbReference>
<dbReference type="Gene3D" id="3.40.50.1820">
    <property type="entry name" value="alpha/beta hydrolase"/>
    <property type="match status" value="1"/>
</dbReference>
<gene>
    <name evidence="3" type="ORF">IAA55_03095</name>
</gene>